<dbReference type="Proteomes" id="UP000552700">
    <property type="component" value="Unassembled WGS sequence"/>
</dbReference>
<evidence type="ECO:0008006" key="4">
    <source>
        <dbReference type="Google" id="ProtNLM"/>
    </source>
</evidence>
<keyword evidence="1" id="KW-1133">Transmembrane helix</keyword>
<keyword evidence="1" id="KW-0812">Transmembrane</keyword>
<evidence type="ECO:0000313" key="2">
    <source>
        <dbReference type="EMBL" id="MBB6124416.1"/>
    </source>
</evidence>
<feature type="transmembrane region" description="Helical" evidence="1">
    <location>
        <begin position="12"/>
        <end position="33"/>
    </location>
</feature>
<reference evidence="2 3" key="1">
    <citation type="submission" date="2020-08" db="EMBL/GenBank/DDBJ databases">
        <title>Genomic Encyclopedia of Type Strains, Phase IV (KMG-IV): sequencing the most valuable type-strain genomes for metagenomic binning, comparative biology and taxonomic classification.</title>
        <authorList>
            <person name="Goeker M."/>
        </authorList>
    </citation>
    <scope>NUCLEOTIDE SEQUENCE [LARGE SCALE GENOMIC DNA]</scope>
    <source>
        <strain evidence="2 3">DSM 102255</strain>
    </source>
</reference>
<accession>A0A841J4H2</accession>
<protein>
    <recommendedName>
        <fullName evidence="4">DUF2946 domain-containing protein</fullName>
    </recommendedName>
</protein>
<dbReference type="AlphaFoldDB" id="A0A841J4H2"/>
<name>A0A841J4H2_9SPHN</name>
<dbReference type="RefSeq" id="WP_184080483.1">
    <property type="nucleotide sequence ID" value="NZ_JACIJP010000003.1"/>
</dbReference>
<evidence type="ECO:0000313" key="3">
    <source>
        <dbReference type="Proteomes" id="UP000552700"/>
    </source>
</evidence>
<evidence type="ECO:0000256" key="1">
    <source>
        <dbReference type="SAM" id="Phobius"/>
    </source>
</evidence>
<proteinExistence type="predicted"/>
<keyword evidence="1" id="KW-0472">Membrane</keyword>
<sequence length="136" mass="14549">MTGLRIWTRQQRWLAMMIMALALCVKAIVPTGYMVGSGERTLVVQLCSDGLSKAMTTRIAIPMAPMSQHQQDKQRGGDSPCAFGALSMGALGGVDAPLLADALLFIVARGFAPVVALPLERLHHVRPPLRGPPASF</sequence>
<comment type="caution">
    <text evidence="2">The sequence shown here is derived from an EMBL/GenBank/DDBJ whole genome shotgun (WGS) entry which is preliminary data.</text>
</comment>
<keyword evidence="3" id="KW-1185">Reference proteome</keyword>
<gene>
    <name evidence="2" type="ORF">FHS92_002161</name>
</gene>
<dbReference type="EMBL" id="JACIJP010000003">
    <property type="protein sequence ID" value="MBB6124416.1"/>
    <property type="molecule type" value="Genomic_DNA"/>
</dbReference>
<organism evidence="2 3">
    <name type="scientific">Sphingobium subterraneum</name>
    <dbReference type="NCBI Taxonomy" id="627688"/>
    <lineage>
        <taxon>Bacteria</taxon>
        <taxon>Pseudomonadati</taxon>
        <taxon>Pseudomonadota</taxon>
        <taxon>Alphaproteobacteria</taxon>
        <taxon>Sphingomonadales</taxon>
        <taxon>Sphingomonadaceae</taxon>
        <taxon>Sphingobium</taxon>
    </lineage>
</organism>